<organism evidence="10 11">
    <name type="scientific">Amycolatopsis mediterranei (strain U-32)</name>
    <dbReference type="NCBI Taxonomy" id="749927"/>
    <lineage>
        <taxon>Bacteria</taxon>
        <taxon>Bacillati</taxon>
        <taxon>Actinomycetota</taxon>
        <taxon>Actinomycetes</taxon>
        <taxon>Pseudonocardiales</taxon>
        <taxon>Pseudonocardiaceae</taxon>
        <taxon>Amycolatopsis</taxon>
    </lineage>
</organism>
<dbReference type="eggNOG" id="COG1960">
    <property type="taxonomic scope" value="Bacteria"/>
</dbReference>
<dbReference type="InterPro" id="IPR052161">
    <property type="entry name" value="Mycobact_Acyl-CoA_DH"/>
</dbReference>
<dbReference type="InterPro" id="IPR046373">
    <property type="entry name" value="Acyl-CoA_Oxase/DH_mid-dom_sf"/>
</dbReference>
<dbReference type="InterPro" id="IPR036250">
    <property type="entry name" value="AcylCo_DH-like_C"/>
</dbReference>
<feature type="domain" description="Acyl-CoA dehydrogenase/oxidase C-terminal" evidence="7">
    <location>
        <begin position="232"/>
        <end position="387"/>
    </location>
</feature>
<dbReference type="GeneID" id="92874807"/>
<evidence type="ECO:0000259" key="8">
    <source>
        <dbReference type="Pfam" id="PF02770"/>
    </source>
</evidence>
<evidence type="ECO:0000256" key="1">
    <source>
        <dbReference type="ARBA" id="ARBA00001974"/>
    </source>
</evidence>
<dbReference type="AlphaFoldDB" id="A0A0H3DD76"/>
<proteinExistence type="inferred from homology"/>
<dbReference type="Pfam" id="PF02771">
    <property type="entry name" value="Acyl-CoA_dh_N"/>
    <property type="match status" value="1"/>
</dbReference>
<dbReference type="InterPro" id="IPR009100">
    <property type="entry name" value="AcylCoA_DH/oxidase_NM_dom_sf"/>
</dbReference>
<dbReference type="GO" id="GO:0050660">
    <property type="term" value="F:flavin adenine dinucleotide binding"/>
    <property type="evidence" value="ECO:0007669"/>
    <property type="project" value="InterPro"/>
</dbReference>
<dbReference type="OrthoDB" id="5179760at2"/>
<dbReference type="KEGG" id="amd:AMED_7158"/>
<keyword evidence="4 6" id="KW-0274">FAD</keyword>
<evidence type="ECO:0000259" key="9">
    <source>
        <dbReference type="Pfam" id="PF02771"/>
    </source>
</evidence>
<evidence type="ECO:0000313" key="10">
    <source>
        <dbReference type="EMBL" id="ADJ48875.1"/>
    </source>
</evidence>
<dbReference type="PANTHER" id="PTHR43292">
    <property type="entry name" value="ACYL-COA DEHYDROGENASE"/>
    <property type="match status" value="1"/>
</dbReference>
<name>A0A0H3DD76_AMYMU</name>
<dbReference type="InterPro" id="IPR037069">
    <property type="entry name" value="AcylCoA_DH/ox_N_sf"/>
</dbReference>
<keyword evidence="3 6" id="KW-0285">Flavoprotein</keyword>
<dbReference type="Pfam" id="PF02770">
    <property type="entry name" value="Acyl-CoA_dh_M"/>
    <property type="match status" value="1"/>
</dbReference>
<evidence type="ECO:0000256" key="4">
    <source>
        <dbReference type="ARBA" id="ARBA00022827"/>
    </source>
</evidence>
<dbReference type="Gene3D" id="1.10.540.10">
    <property type="entry name" value="Acyl-CoA dehydrogenase/oxidase, N-terminal domain"/>
    <property type="match status" value="1"/>
</dbReference>
<dbReference type="RefSeq" id="WP_013228920.1">
    <property type="nucleotide sequence ID" value="NC_014318.1"/>
</dbReference>
<dbReference type="GO" id="GO:0005886">
    <property type="term" value="C:plasma membrane"/>
    <property type="evidence" value="ECO:0007669"/>
    <property type="project" value="TreeGrafter"/>
</dbReference>
<evidence type="ECO:0000313" key="11">
    <source>
        <dbReference type="Proteomes" id="UP000000328"/>
    </source>
</evidence>
<dbReference type="PANTHER" id="PTHR43292:SF4">
    <property type="entry name" value="ACYL-COA DEHYDROGENASE FADE34"/>
    <property type="match status" value="1"/>
</dbReference>
<evidence type="ECO:0000256" key="3">
    <source>
        <dbReference type="ARBA" id="ARBA00022630"/>
    </source>
</evidence>
<dbReference type="Proteomes" id="UP000000328">
    <property type="component" value="Chromosome"/>
</dbReference>
<dbReference type="SUPFAM" id="SSF47203">
    <property type="entry name" value="Acyl-CoA dehydrogenase C-terminal domain-like"/>
    <property type="match status" value="1"/>
</dbReference>
<dbReference type="InterPro" id="IPR006091">
    <property type="entry name" value="Acyl-CoA_Oxase/DH_mid-dom"/>
</dbReference>
<accession>A0A0H3DD76</accession>
<evidence type="ECO:0000256" key="2">
    <source>
        <dbReference type="ARBA" id="ARBA00009347"/>
    </source>
</evidence>
<evidence type="ECO:0000256" key="6">
    <source>
        <dbReference type="RuleBase" id="RU362125"/>
    </source>
</evidence>
<dbReference type="Gene3D" id="2.40.110.10">
    <property type="entry name" value="Butyryl-CoA Dehydrogenase, subunit A, domain 2"/>
    <property type="match status" value="1"/>
</dbReference>
<dbReference type="SUPFAM" id="SSF56645">
    <property type="entry name" value="Acyl-CoA dehydrogenase NM domain-like"/>
    <property type="match status" value="1"/>
</dbReference>
<evidence type="ECO:0000259" key="7">
    <source>
        <dbReference type="Pfam" id="PF00441"/>
    </source>
</evidence>
<comment type="cofactor">
    <cofactor evidence="1 6">
        <name>FAD</name>
        <dbReference type="ChEBI" id="CHEBI:57692"/>
    </cofactor>
</comment>
<comment type="similarity">
    <text evidence="2 6">Belongs to the acyl-CoA dehydrogenase family.</text>
</comment>
<dbReference type="EMBL" id="CP002000">
    <property type="protein sequence ID" value="ADJ48875.1"/>
    <property type="molecule type" value="Genomic_DNA"/>
</dbReference>
<feature type="domain" description="Acyl-CoA oxidase/dehydrogenase middle" evidence="8">
    <location>
        <begin position="126"/>
        <end position="218"/>
    </location>
</feature>
<protein>
    <submittedName>
        <fullName evidence="10">Acyl-CoA dehydrogenase</fullName>
    </submittedName>
</protein>
<dbReference type="FunFam" id="2.40.110.10:FF:000011">
    <property type="entry name" value="Acyl-CoA dehydrogenase FadE34"/>
    <property type="match status" value="1"/>
</dbReference>
<evidence type="ECO:0000256" key="5">
    <source>
        <dbReference type="ARBA" id="ARBA00023002"/>
    </source>
</evidence>
<dbReference type="GO" id="GO:0016627">
    <property type="term" value="F:oxidoreductase activity, acting on the CH-CH group of donors"/>
    <property type="evidence" value="ECO:0007669"/>
    <property type="project" value="InterPro"/>
</dbReference>
<dbReference type="PATRIC" id="fig|749927.5.peg.7445"/>
<dbReference type="InterPro" id="IPR013786">
    <property type="entry name" value="AcylCoA_DH/ox_N"/>
</dbReference>
<dbReference type="InterPro" id="IPR009075">
    <property type="entry name" value="AcylCo_DH/oxidase_C"/>
</dbReference>
<dbReference type="HOGENOM" id="CLU_018204_9_0_11"/>
<reference evidence="10 11" key="1">
    <citation type="journal article" date="2010" name="Cell Res.">
        <title>Complete genome sequence of the rifamycin SV-producing Amycolatopsis mediterranei U32 revealed its genetic characteristics in phylogeny and metabolism.</title>
        <authorList>
            <person name="Zhao W."/>
            <person name="Zhong Y."/>
            <person name="Yuan H."/>
            <person name="Wang J."/>
            <person name="Zheng H."/>
            <person name="Wang Y."/>
            <person name="Cen X."/>
            <person name="Xu F."/>
            <person name="Bai J."/>
            <person name="Han X."/>
            <person name="Lu G."/>
            <person name="Zhu Y."/>
            <person name="Shao Z."/>
            <person name="Yan H."/>
            <person name="Li C."/>
            <person name="Peng N."/>
            <person name="Zhang Z."/>
            <person name="Zhang Y."/>
            <person name="Lin W."/>
            <person name="Fan Y."/>
            <person name="Qin Z."/>
            <person name="Hu Y."/>
            <person name="Zhu B."/>
            <person name="Wang S."/>
            <person name="Ding X."/>
            <person name="Zhao G.P."/>
        </authorList>
    </citation>
    <scope>NUCLEOTIDE SEQUENCE [LARGE SCALE GENOMIC DNA]</scope>
    <source>
        <strain evidence="11">U-32</strain>
    </source>
</reference>
<feature type="domain" description="Acyl-CoA dehydrogenase/oxidase N-terminal" evidence="9">
    <location>
        <begin position="6"/>
        <end position="120"/>
    </location>
</feature>
<sequence>MRLEPTPELEAFREKVRAFVAEHAPGTKRHAGVRAPDPGLMPAIRAWTAKLYEAGFLGITWPAEYGGRPDAHALEPFVVAEEIARARTWPPVGAAALASAAVIDFGTDEQRARFLPRIRSCEDVWCQLFSEPGAGSDLAALQTRARRDGEDFVVDGQKVWTTNGQHADLGYLLARTDRTTPKHKGITAFALDMRSHGVDVRPLREITGTTDFNEVFLDGVRIPAANVLGRVNDGWRVAMSSLGHERSGVAARGVELFAALDDLLRLAGDISFGGHPALEDSATRQTIGEFATRAHVNAAMVGLARSRLLHGTEQSADAALGKIFFSELNHDLVAFGVRLQGADGLLAEGDPAAVAGGWWQDAHLYSRAYTIAGGANEVLRTQVAERGLGLPREPPGATVRGL</sequence>
<gene>
    <name evidence="10" type="ordered locus">AMED_7158</name>
</gene>
<keyword evidence="5 6" id="KW-0560">Oxidoreductase</keyword>
<dbReference type="Gene3D" id="1.20.140.10">
    <property type="entry name" value="Butyryl-CoA Dehydrogenase, subunit A, domain 3"/>
    <property type="match status" value="1"/>
</dbReference>
<dbReference type="Pfam" id="PF00441">
    <property type="entry name" value="Acyl-CoA_dh_1"/>
    <property type="match status" value="1"/>
</dbReference>